<evidence type="ECO:0000256" key="5">
    <source>
        <dbReference type="ARBA" id="ARBA00022801"/>
    </source>
</evidence>
<dbReference type="InterPro" id="IPR050248">
    <property type="entry name" value="Polysacc_deacetylase_ArnD"/>
</dbReference>
<dbReference type="GO" id="GO:0016020">
    <property type="term" value="C:membrane"/>
    <property type="evidence" value="ECO:0007669"/>
    <property type="project" value="TreeGrafter"/>
</dbReference>
<reference evidence="8 9" key="1">
    <citation type="submission" date="2016-10" db="EMBL/GenBank/DDBJ databases">
        <authorList>
            <person name="de Groot N.N."/>
        </authorList>
    </citation>
    <scope>NUCLEOTIDE SEQUENCE [LARGE SCALE GENOMIC DNA]</scope>
    <source>
        <strain evidence="8 9">U95</strain>
    </source>
</reference>
<keyword evidence="9" id="KW-1185">Reference proteome</keyword>
<dbReference type="PANTHER" id="PTHR10587">
    <property type="entry name" value="GLYCOSYL TRANSFERASE-RELATED"/>
    <property type="match status" value="1"/>
</dbReference>
<dbReference type="InterPro" id="IPR002509">
    <property type="entry name" value="NODB_dom"/>
</dbReference>
<evidence type="ECO:0000256" key="6">
    <source>
        <dbReference type="ARBA" id="ARBA00032976"/>
    </source>
</evidence>
<dbReference type="STRING" id="1156985.SAMN04488118_11542"/>
<organism evidence="8 9">
    <name type="scientific">Epibacterium ulvae</name>
    <dbReference type="NCBI Taxonomy" id="1156985"/>
    <lineage>
        <taxon>Bacteria</taxon>
        <taxon>Pseudomonadati</taxon>
        <taxon>Pseudomonadota</taxon>
        <taxon>Alphaproteobacteria</taxon>
        <taxon>Rhodobacterales</taxon>
        <taxon>Roseobacteraceae</taxon>
        <taxon>Epibacterium</taxon>
    </lineage>
</organism>
<dbReference type="OrthoDB" id="9784220at2"/>
<dbReference type="GO" id="GO:0016810">
    <property type="term" value="F:hydrolase activity, acting on carbon-nitrogen (but not peptide) bonds"/>
    <property type="evidence" value="ECO:0007669"/>
    <property type="project" value="InterPro"/>
</dbReference>
<dbReference type="GO" id="GO:0046872">
    <property type="term" value="F:metal ion binding"/>
    <property type="evidence" value="ECO:0007669"/>
    <property type="project" value="UniProtKB-KW"/>
</dbReference>
<evidence type="ECO:0000313" key="8">
    <source>
        <dbReference type="EMBL" id="SCZ72808.1"/>
    </source>
</evidence>
<gene>
    <name evidence="8" type="ORF">SAMN04488118_11542</name>
</gene>
<evidence type="ECO:0000256" key="4">
    <source>
        <dbReference type="ARBA" id="ARBA00022723"/>
    </source>
</evidence>
<protein>
    <recommendedName>
        <fullName evidence="3">Chitooligosaccharide deacetylase</fullName>
    </recommendedName>
    <alternativeName>
        <fullName evidence="6">Nodulation protein B</fullName>
    </alternativeName>
</protein>
<comment type="similarity">
    <text evidence="2">Belongs to the polysaccharide deacetylase family.</text>
</comment>
<evidence type="ECO:0000313" key="9">
    <source>
        <dbReference type="Proteomes" id="UP000198767"/>
    </source>
</evidence>
<feature type="domain" description="NodB homology" evidence="7">
    <location>
        <begin position="33"/>
        <end position="256"/>
    </location>
</feature>
<dbReference type="AlphaFoldDB" id="A0A1G5RG16"/>
<keyword evidence="5" id="KW-0378">Hydrolase</keyword>
<evidence type="ECO:0000259" key="7">
    <source>
        <dbReference type="PROSITE" id="PS51677"/>
    </source>
</evidence>
<name>A0A1G5RG16_9RHOB</name>
<dbReference type="PROSITE" id="PS51677">
    <property type="entry name" value="NODB"/>
    <property type="match status" value="1"/>
</dbReference>
<dbReference type="Proteomes" id="UP000198767">
    <property type="component" value="Unassembled WGS sequence"/>
</dbReference>
<keyword evidence="4" id="KW-0479">Metal-binding</keyword>
<dbReference type="PANTHER" id="PTHR10587:SF133">
    <property type="entry name" value="CHITIN DEACETYLASE 1-RELATED"/>
    <property type="match status" value="1"/>
</dbReference>
<accession>A0A1G5RG16</accession>
<dbReference type="GO" id="GO:0005975">
    <property type="term" value="P:carbohydrate metabolic process"/>
    <property type="evidence" value="ECO:0007669"/>
    <property type="project" value="InterPro"/>
</dbReference>
<evidence type="ECO:0000256" key="2">
    <source>
        <dbReference type="ARBA" id="ARBA00010973"/>
    </source>
</evidence>
<evidence type="ECO:0000256" key="1">
    <source>
        <dbReference type="ARBA" id="ARBA00003236"/>
    </source>
</evidence>
<comment type="function">
    <text evidence="1">Is involved in generating a small heat-stable compound (Nod), an acylated oligomer of N-acetylglucosamine, that stimulates mitosis in various plant protoplasts.</text>
</comment>
<sequence>MAGVLGFALASCVQNTAVNPELVAASDVTTAPSRVAITIDDLPYVMPSRTSPEDGLRYTNQITAALRKHGIVATGFAVGQQINARSLHALQAFADAGHTIGNHSWSHPDYGTLTRDAFFEETRRTDEVLQQWIDEQRFYRFPFLREGETEATKVAATEILSELGYQNVPVTIDNDEWQFNADYVAALEDGNGEAAAIIAQNYLAHMKERTAFFQNLAIEELGSDVDHILLIHLNRINADHFGTLLDWYDEQGWSFIPVEEAMMHPLFSRLDNYAGPQGLSQIERVLGGKRE</sequence>
<proteinExistence type="inferred from homology"/>
<dbReference type="EMBL" id="FMWG01000015">
    <property type="protein sequence ID" value="SCZ72808.1"/>
    <property type="molecule type" value="Genomic_DNA"/>
</dbReference>
<dbReference type="Pfam" id="PF01522">
    <property type="entry name" value="Polysacc_deac_1"/>
    <property type="match status" value="1"/>
</dbReference>
<dbReference type="InterPro" id="IPR011330">
    <property type="entry name" value="Glyco_hydro/deAcase_b/a-brl"/>
</dbReference>
<evidence type="ECO:0000256" key="3">
    <source>
        <dbReference type="ARBA" id="ARBA00020071"/>
    </source>
</evidence>
<dbReference type="Gene3D" id="3.20.20.370">
    <property type="entry name" value="Glycoside hydrolase/deacetylase"/>
    <property type="match status" value="1"/>
</dbReference>
<dbReference type="SUPFAM" id="SSF88713">
    <property type="entry name" value="Glycoside hydrolase/deacetylase"/>
    <property type="match status" value="1"/>
</dbReference>
<dbReference type="RefSeq" id="WP_157843997.1">
    <property type="nucleotide sequence ID" value="NZ_FMWG01000015.1"/>
</dbReference>